<dbReference type="RefSeq" id="XP_024735791.1">
    <property type="nucleotide sequence ID" value="XM_024872682.1"/>
</dbReference>
<accession>A0A2J6T797</accession>
<name>A0A2J6T797_9HELO</name>
<organism evidence="2 3">
    <name type="scientific">Hyaloscypha bicolor E</name>
    <dbReference type="NCBI Taxonomy" id="1095630"/>
    <lineage>
        <taxon>Eukaryota</taxon>
        <taxon>Fungi</taxon>
        <taxon>Dikarya</taxon>
        <taxon>Ascomycota</taxon>
        <taxon>Pezizomycotina</taxon>
        <taxon>Leotiomycetes</taxon>
        <taxon>Helotiales</taxon>
        <taxon>Hyaloscyphaceae</taxon>
        <taxon>Hyaloscypha</taxon>
        <taxon>Hyaloscypha bicolor</taxon>
    </lineage>
</organism>
<dbReference type="EMBL" id="KZ613817">
    <property type="protein sequence ID" value="PMD58887.1"/>
    <property type="molecule type" value="Genomic_DNA"/>
</dbReference>
<dbReference type="Proteomes" id="UP000235371">
    <property type="component" value="Unassembled WGS sequence"/>
</dbReference>
<keyword evidence="3" id="KW-1185">Reference proteome</keyword>
<dbReference type="InParanoid" id="A0A2J6T797"/>
<keyword evidence="1" id="KW-1133">Transmembrane helix</keyword>
<evidence type="ECO:0000313" key="3">
    <source>
        <dbReference type="Proteomes" id="UP000235371"/>
    </source>
</evidence>
<sequence length="171" mass="18266">MYDGTSQARSPSGIPSSKINNHGSQSCIAAVAIILSAIWSCLFRPCRPERREKGGGPRDIFLIFTTPSSCLLPAGICHVQPTHFHVSPPWPPSSSILSNWTDATYPSRMFNSACLCPGHAGVFNPMLPNRLYYHVLVGGLQAKTPSPQSSGSVREASLIRGVCRSSVDGAG</sequence>
<gene>
    <name evidence="2" type="ORF">K444DRAFT_417815</name>
</gene>
<feature type="transmembrane region" description="Helical" evidence="1">
    <location>
        <begin position="23"/>
        <end position="43"/>
    </location>
</feature>
<evidence type="ECO:0000256" key="1">
    <source>
        <dbReference type="SAM" id="Phobius"/>
    </source>
</evidence>
<dbReference type="AlphaFoldDB" id="A0A2J6T797"/>
<keyword evidence="1" id="KW-0812">Transmembrane</keyword>
<keyword evidence="1" id="KW-0472">Membrane</keyword>
<reference evidence="2 3" key="1">
    <citation type="submission" date="2016-04" db="EMBL/GenBank/DDBJ databases">
        <title>A degradative enzymes factory behind the ericoid mycorrhizal symbiosis.</title>
        <authorList>
            <consortium name="DOE Joint Genome Institute"/>
            <person name="Martino E."/>
            <person name="Morin E."/>
            <person name="Grelet G."/>
            <person name="Kuo A."/>
            <person name="Kohler A."/>
            <person name="Daghino S."/>
            <person name="Barry K."/>
            <person name="Choi C."/>
            <person name="Cichocki N."/>
            <person name="Clum A."/>
            <person name="Copeland A."/>
            <person name="Hainaut M."/>
            <person name="Haridas S."/>
            <person name="Labutti K."/>
            <person name="Lindquist E."/>
            <person name="Lipzen A."/>
            <person name="Khouja H.-R."/>
            <person name="Murat C."/>
            <person name="Ohm R."/>
            <person name="Olson A."/>
            <person name="Spatafora J."/>
            <person name="Veneault-Fourrey C."/>
            <person name="Henrissat B."/>
            <person name="Grigoriev I."/>
            <person name="Martin F."/>
            <person name="Perotto S."/>
        </authorList>
    </citation>
    <scope>NUCLEOTIDE SEQUENCE [LARGE SCALE GENOMIC DNA]</scope>
    <source>
        <strain evidence="2 3">E</strain>
    </source>
</reference>
<protein>
    <submittedName>
        <fullName evidence="2">Uncharacterized protein</fullName>
    </submittedName>
</protein>
<evidence type="ECO:0000313" key="2">
    <source>
        <dbReference type="EMBL" id="PMD58887.1"/>
    </source>
</evidence>
<dbReference type="GeneID" id="36580762"/>
<proteinExistence type="predicted"/>